<proteinExistence type="predicted"/>
<dbReference type="EMBL" id="CAJNOQ010005012">
    <property type="protein sequence ID" value="CAF1082666.1"/>
    <property type="molecule type" value="Genomic_DNA"/>
</dbReference>
<protein>
    <submittedName>
        <fullName evidence="2">Uncharacterized protein</fullName>
    </submittedName>
</protein>
<gene>
    <name evidence="2" type="ORF">GPM918_LOCUS17848</name>
    <name evidence="3" type="ORF">SRO942_LOCUS17845</name>
</gene>
<feature type="chain" id="PRO_5036225313" evidence="1">
    <location>
        <begin position="28"/>
        <end position="265"/>
    </location>
</feature>
<evidence type="ECO:0000313" key="2">
    <source>
        <dbReference type="EMBL" id="CAF1082666.1"/>
    </source>
</evidence>
<dbReference type="Gene3D" id="1.25.40.10">
    <property type="entry name" value="Tetratricopeptide repeat domain"/>
    <property type="match status" value="1"/>
</dbReference>
<sequence length="265" mass="30201">MSSVLAIIAISVVVLFITVSNGPVVGAATIGQSIQPVVQPKALLTVGQCLTACRTSVTAMEVFCRLVPHPATRAACWAITYYAEEALPVFAELTDLSHFVEEEILFYFGKVFVVRSVTTHSAEEEYWNDVTALWHIQLETTDKGVKLVRDNIELNRLESAESNNIVLFGQLLSNMELYYHSKRHFEYLLNNYSESYLNALNIRKETILFHIDRSHDLRGRLSEAYSYYKQTLDIQMNTQPLLNRKDIARTLNNIGSIYHSRNMFK</sequence>
<dbReference type="OrthoDB" id="5428348at2759"/>
<reference evidence="2" key="1">
    <citation type="submission" date="2021-02" db="EMBL/GenBank/DDBJ databases">
        <authorList>
            <person name="Nowell W R."/>
        </authorList>
    </citation>
    <scope>NUCLEOTIDE SEQUENCE</scope>
</reference>
<evidence type="ECO:0000313" key="4">
    <source>
        <dbReference type="Proteomes" id="UP000663829"/>
    </source>
</evidence>
<name>A0A814MST4_9BILA</name>
<dbReference type="Proteomes" id="UP000663829">
    <property type="component" value="Unassembled WGS sequence"/>
</dbReference>
<accession>A0A814MST4</accession>
<keyword evidence="4" id="KW-1185">Reference proteome</keyword>
<dbReference type="Proteomes" id="UP000681722">
    <property type="component" value="Unassembled WGS sequence"/>
</dbReference>
<dbReference type="EMBL" id="CAJOBC010005012">
    <property type="protein sequence ID" value="CAF3848468.1"/>
    <property type="molecule type" value="Genomic_DNA"/>
</dbReference>
<evidence type="ECO:0000313" key="3">
    <source>
        <dbReference type="EMBL" id="CAF3848468.1"/>
    </source>
</evidence>
<dbReference type="AlphaFoldDB" id="A0A814MST4"/>
<organism evidence="2 4">
    <name type="scientific">Didymodactylos carnosus</name>
    <dbReference type="NCBI Taxonomy" id="1234261"/>
    <lineage>
        <taxon>Eukaryota</taxon>
        <taxon>Metazoa</taxon>
        <taxon>Spiralia</taxon>
        <taxon>Gnathifera</taxon>
        <taxon>Rotifera</taxon>
        <taxon>Eurotatoria</taxon>
        <taxon>Bdelloidea</taxon>
        <taxon>Philodinida</taxon>
        <taxon>Philodinidae</taxon>
        <taxon>Didymodactylos</taxon>
    </lineage>
</organism>
<feature type="signal peptide" evidence="1">
    <location>
        <begin position="1"/>
        <end position="27"/>
    </location>
</feature>
<comment type="caution">
    <text evidence="2">The sequence shown here is derived from an EMBL/GenBank/DDBJ whole genome shotgun (WGS) entry which is preliminary data.</text>
</comment>
<dbReference type="InterPro" id="IPR011990">
    <property type="entry name" value="TPR-like_helical_dom_sf"/>
</dbReference>
<evidence type="ECO:0000256" key="1">
    <source>
        <dbReference type="SAM" id="SignalP"/>
    </source>
</evidence>
<keyword evidence="1" id="KW-0732">Signal</keyword>